<evidence type="ECO:0000259" key="4">
    <source>
        <dbReference type="Pfam" id="PF11611"/>
    </source>
</evidence>
<reference evidence="5 6" key="1">
    <citation type="journal article" date="2019" name="Int. J. Syst. Evol. Microbiol.">
        <title>The Global Catalogue of Microorganisms (GCM) 10K type strain sequencing project: providing services to taxonomists for standard genome sequencing and annotation.</title>
        <authorList>
            <consortium name="The Broad Institute Genomics Platform"/>
            <consortium name="The Broad Institute Genome Sequencing Center for Infectious Disease"/>
            <person name="Wu L."/>
            <person name="Ma J."/>
        </authorList>
    </citation>
    <scope>NUCLEOTIDE SEQUENCE [LARGE SCALE GENOMIC DNA]</scope>
    <source>
        <strain evidence="5 6">JCM 13008</strain>
    </source>
</reference>
<dbReference type="Gene3D" id="2.60.40.1240">
    <property type="match status" value="1"/>
</dbReference>
<feature type="transmembrane region" description="Helical" evidence="3">
    <location>
        <begin position="41"/>
        <end position="59"/>
    </location>
</feature>
<name>A0ABN1TLV6_9ACTN</name>
<feature type="region of interest" description="Disordered" evidence="2">
    <location>
        <begin position="57"/>
        <end position="113"/>
    </location>
</feature>
<feature type="domain" description="DUF4352" evidence="4">
    <location>
        <begin position="113"/>
        <end position="234"/>
    </location>
</feature>
<dbReference type="RefSeq" id="WP_343989874.1">
    <property type="nucleotide sequence ID" value="NZ_BAAALG010000001.1"/>
</dbReference>
<evidence type="ECO:0000313" key="6">
    <source>
        <dbReference type="Proteomes" id="UP001501581"/>
    </source>
</evidence>
<dbReference type="Proteomes" id="UP001501581">
    <property type="component" value="Unassembled WGS sequence"/>
</dbReference>
<keyword evidence="3" id="KW-0472">Membrane</keyword>
<sequence length="243" mass="25808">MDNPNPGQPTWQQPNLDPRAAAKAAKAYAKAQRPWFKKKRFMIPLALVVLIGIGSAAGGSDDKDGGPKVINEATEGSSTSKRAGAENADTAKSEPKEKPKEKAAPGTKENPVRIGKTVELEGTRYTVTAAKKAARVGDQYFGEDADGVFIIVDLTIMNTKNETKTFMDAAAKFVAKDDTSYETDSDASIMMADTSLMLTEMHPDLPTKGQLVFDVPPGKVKGAVLEVSDLFGGGEAYIALGLA</sequence>
<keyword evidence="3" id="KW-0812">Transmembrane</keyword>
<evidence type="ECO:0000256" key="1">
    <source>
        <dbReference type="ARBA" id="ARBA00022729"/>
    </source>
</evidence>
<keyword evidence="3" id="KW-1133">Transmembrane helix</keyword>
<feature type="compositionally biased region" description="Low complexity" evidence="2">
    <location>
        <begin position="21"/>
        <end position="31"/>
    </location>
</feature>
<proteinExistence type="predicted"/>
<dbReference type="InterPro" id="IPR029051">
    <property type="entry name" value="DUF4352"/>
</dbReference>
<feature type="compositionally biased region" description="Basic and acidic residues" evidence="2">
    <location>
        <begin position="89"/>
        <end position="103"/>
    </location>
</feature>
<dbReference type="EMBL" id="BAAALG010000001">
    <property type="protein sequence ID" value="GAA1089780.1"/>
    <property type="molecule type" value="Genomic_DNA"/>
</dbReference>
<keyword evidence="1" id="KW-0732">Signal</keyword>
<dbReference type="InterPro" id="IPR029050">
    <property type="entry name" value="Immunoprotect_excell_Ig-like"/>
</dbReference>
<gene>
    <name evidence="5" type="ORF">GCM10009668_00220</name>
</gene>
<dbReference type="Pfam" id="PF11611">
    <property type="entry name" value="DUF4352"/>
    <property type="match status" value="1"/>
</dbReference>
<keyword evidence="6" id="KW-1185">Reference proteome</keyword>
<feature type="region of interest" description="Disordered" evidence="2">
    <location>
        <begin position="1"/>
        <end position="32"/>
    </location>
</feature>
<organism evidence="5 6">
    <name type="scientific">Nocardioides dubius</name>
    <dbReference type="NCBI Taxonomy" id="317019"/>
    <lineage>
        <taxon>Bacteria</taxon>
        <taxon>Bacillati</taxon>
        <taxon>Actinomycetota</taxon>
        <taxon>Actinomycetes</taxon>
        <taxon>Propionibacteriales</taxon>
        <taxon>Nocardioidaceae</taxon>
        <taxon>Nocardioides</taxon>
    </lineage>
</organism>
<protein>
    <recommendedName>
        <fullName evidence="4">DUF4352 domain-containing protein</fullName>
    </recommendedName>
</protein>
<comment type="caution">
    <text evidence="5">The sequence shown here is derived from an EMBL/GenBank/DDBJ whole genome shotgun (WGS) entry which is preliminary data.</text>
</comment>
<accession>A0ABN1TLV6</accession>
<evidence type="ECO:0000256" key="2">
    <source>
        <dbReference type="SAM" id="MobiDB-lite"/>
    </source>
</evidence>
<evidence type="ECO:0000256" key="3">
    <source>
        <dbReference type="SAM" id="Phobius"/>
    </source>
</evidence>
<evidence type="ECO:0000313" key="5">
    <source>
        <dbReference type="EMBL" id="GAA1089780.1"/>
    </source>
</evidence>